<keyword evidence="10" id="KW-1185">Reference proteome</keyword>
<gene>
    <name evidence="9" type="ORF">RSO68_12465</name>
</gene>
<accession>A0ABU3NGJ2</accession>
<evidence type="ECO:0000313" key="9">
    <source>
        <dbReference type="EMBL" id="MDT8880285.1"/>
    </source>
</evidence>
<evidence type="ECO:0000256" key="3">
    <source>
        <dbReference type="ARBA" id="ARBA00022475"/>
    </source>
</evidence>
<reference evidence="10" key="1">
    <citation type="submission" date="2023-07" db="EMBL/GenBank/DDBJ databases">
        <title>Substrates and metabolic shifts associated with increased methane emissions in unrestored hypersaline salterns.</title>
        <authorList>
            <person name="Bueno De Mesquita C.P."/>
            <person name="Tringe S.G."/>
        </authorList>
    </citation>
    <scope>NUCLEOTIDE SEQUENCE [LARGE SCALE GENOMIC DNA]</scope>
    <source>
        <strain evidence="10">I4</strain>
    </source>
</reference>
<feature type="transmembrane region" description="Helical" evidence="8">
    <location>
        <begin position="18"/>
        <end position="36"/>
    </location>
</feature>
<evidence type="ECO:0000313" key="10">
    <source>
        <dbReference type="Proteomes" id="UP001255917"/>
    </source>
</evidence>
<feature type="transmembrane region" description="Helical" evidence="8">
    <location>
        <begin position="514"/>
        <end position="535"/>
    </location>
</feature>
<comment type="caution">
    <text evidence="9">The sequence shown here is derived from an EMBL/GenBank/DDBJ whole genome shotgun (WGS) entry which is preliminary data.</text>
</comment>
<keyword evidence="3" id="KW-1003">Cell membrane</keyword>
<feature type="transmembrane region" description="Helical" evidence="8">
    <location>
        <begin position="383"/>
        <end position="405"/>
    </location>
</feature>
<evidence type="ECO:0000256" key="8">
    <source>
        <dbReference type="SAM" id="Phobius"/>
    </source>
</evidence>
<dbReference type="EMBL" id="JAVXUR010000004">
    <property type="protein sequence ID" value="MDT8880285.1"/>
    <property type="molecule type" value="Genomic_DNA"/>
</dbReference>
<dbReference type="Pfam" id="PF04632">
    <property type="entry name" value="FUSC"/>
    <property type="match status" value="1"/>
</dbReference>
<evidence type="ECO:0000256" key="2">
    <source>
        <dbReference type="ARBA" id="ARBA00022448"/>
    </source>
</evidence>
<feature type="compositionally biased region" description="Polar residues" evidence="7">
    <location>
        <begin position="705"/>
        <end position="715"/>
    </location>
</feature>
<dbReference type="Proteomes" id="UP001255917">
    <property type="component" value="Unassembled WGS sequence"/>
</dbReference>
<name>A0ABU3NGJ2_9GAMM</name>
<dbReference type="PANTHER" id="PTHR30509">
    <property type="entry name" value="P-HYDROXYBENZOIC ACID EFFLUX PUMP SUBUNIT-RELATED"/>
    <property type="match status" value="1"/>
</dbReference>
<feature type="region of interest" description="Disordered" evidence="7">
    <location>
        <begin position="699"/>
        <end position="734"/>
    </location>
</feature>
<keyword evidence="2" id="KW-0813">Transport</keyword>
<proteinExistence type="predicted"/>
<feature type="transmembrane region" description="Helical" evidence="8">
    <location>
        <begin position="115"/>
        <end position="133"/>
    </location>
</feature>
<feature type="transmembrane region" description="Helical" evidence="8">
    <location>
        <begin position="139"/>
        <end position="165"/>
    </location>
</feature>
<evidence type="ECO:0000256" key="7">
    <source>
        <dbReference type="SAM" id="MobiDB-lite"/>
    </source>
</evidence>
<dbReference type="RefSeq" id="WP_315586794.1">
    <property type="nucleotide sequence ID" value="NZ_JAVXUR010000004.1"/>
</dbReference>
<dbReference type="PANTHER" id="PTHR30509:SF9">
    <property type="entry name" value="MULTIDRUG RESISTANCE PROTEIN MDTO"/>
    <property type="match status" value="1"/>
</dbReference>
<organism evidence="9 10">
    <name type="scientific">Halomonas saccharevitans</name>
    <dbReference type="NCBI Taxonomy" id="416872"/>
    <lineage>
        <taxon>Bacteria</taxon>
        <taxon>Pseudomonadati</taxon>
        <taxon>Pseudomonadota</taxon>
        <taxon>Gammaproteobacteria</taxon>
        <taxon>Oceanospirillales</taxon>
        <taxon>Halomonadaceae</taxon>
        <taxon>Halomonas</taxon>
    </lineage>
</organism>
<feature type="transmembrane region" description="Helical" evidence="8">
    <location>
        <begin position="462"/>
        <end position="479"/>
    </location>
</feature>
<evidence type="ECO:0000256" key="4">
    <source>
        <dbReference type="ARBA" id="ARBA00022692"/>
    </source>
</evidence>
<keyword evidence="6 8" id="KW-0472">Membrane</keyword>
<feature type="transmembrane region" description="Helical" evidence="8">
    <location>
        <begin position="434"/>
        <end position="456"/>
    </location>
</feature>
<dbReference type="InterPro" id="IPR006726">
    <property type="entry name" value="PHBA_efflux_AaeB/fusaric-R"/>
</dbReference>
<evidence type="ECO:0000256" key="6">
    <source>
        <dbReference type="ARBA" id="ARBA00023136"/>
    </source>
</evidence>
<evidence type="ECO:0000256" key="5">
    <source>
        <dbReference type="ARBA" id="ARBA00022989"/>
    </source>
</evidence>
<comment type="subcellular location">
    <subcellularLocation>
        <location evidence="1">Cell membrane</location>
        <topology evidence="1">Multi-pass membrane protein</topology>
    </subcellularLocation>
</comment>
<keyword evidence="5 8" id="KW-1133">Transmembrane helix</keyword>
<feature type="transmembrane region" description="Helical" evidence="8">
    <location>
        <begin position="486"/>
        <end position="502"/>
    </location>
</feature>
<feature type="compositionally biased region" description="Acidic residues" evidence="7">
    <location>
        <begin position="716"/>
        <end position="726"/>
    </location>
</feature>
<evidence type="ECO:0000256" key="1">
    <source>
        <dbReference type="ARBA" id="ARBA00004651"/>
    </source>
</evidence>
<protein>
    <submittedName>
        <fullName evidence="9">FUSC family protein</fullName>
    </submittedName>
</protein>
<keyword evidence="4 8" id="KW-0812">Transmembrane</keyword>
<sequence length="734" mass="78668">MSPWFEAYLTPSATSLKFAFKASLAMLMALYLALWFDLERPYWALISAAFLQIRPMSGMVIEKGLSQLGGTLVGCLAGVAIMGLFGQAPLPALILLTLWIMTCTYASSLLRGNAAYGCIMGAVTAMLIVVIGASRPDGILAIAVARLSELALGALCATLVSSLLWPIRVRDHLAEQADRVVNQAFRHGAQRLANSADLGALQESLTASLEPLTQLEADSQAARFEGPEGPGRIRASHVLTRRTLHLVARLHALQQLLEHAGTRLDPRLHQLAAEIADGFREAAEASGVAQARRRLQALRRRAMVEEGVIADGVVEAGVVEAGDIGEGETGEDEAASPLERRVMHGLREVLGHALVMLDAREAIAHPIDRRLRAAPLAWHRDRLAAALNALRAGLVFLTLASFWIATGWDNGQVAMLMGTLGSAFFASRDDPAAAALTFAKGMLAAVPCAFLFGHVLLAQASGFPLLALLLLPPLFLGLLGAADPRLMGYCLAFTIGNILLTMPGNGMDFSFDGFLNRAIAVLVGLGTVVAGFRMIPGLGPGLRRRRLVGAIARDLRALPTSTLHEAEGRFIGHMADRLLHLARHDDTLPEERRHLFALGLTGLDVGYACLQLRRRLDDLPGTPLDRARRAFFATLADAFADSARGRMPIDVRRTGDDLVAALDDQQALSAHHRMMIAGLVERLDLALAQQAERARATAPAALASMSVTGNGSTTDNDQENESENESTTEPPRPA</sequence>